<dbReference type="AlphaFoldDB" id="A0A645HC60"/>
<dbReference type="EMBL" id="VSSQ01085866">
    <property type="protein sequence ID" value="MPN33383.1"/>
    <property type="molecule type" value="Genomic_DNA"/>
</dbReference>
<name>A0A645HC60_9ZZZZ</name>
<comment type="caution">
    <text evidence="1">The sequence shown here is derived from an EMBL/GenBank/DDBJ whole genome shotgun (WGS) entry which is preliminary data.</text>
</comment>
<protein>
    <submittedName>
        <fullName evidence="1">Uncharacterized protein</fullName>
    </submittedName>
</protein>
<gene>
    <name evidence="1" type="ORF">SDC9_180869</name>
</gene>
<evidence type="ECO:0000313" key="1">
    <source>
        <dbReference type="EMBL" id="MPN33383.1"/>
    </source>
</evidence>
<organism evidence="1">
    <name type="scientific">bioreactor metagenome</name>
    <dbReference type="NCBI Taxonomy" id="1076179"/>
    <lineage>
        <taxon>unclassified sequences</taxon>
        <taxon>metagenomes</taxon>
        <taxon>ecological metagenomes</taxon>
    </lineage>
</organism>
<reference evidence="1" key="1">
    <citation type="submission" date="2019-08" db="EMBL/GenBank/DDBJ databases">
        <authorList>
            <person name="Kucharzyk K."/>
            <person name="Murdoch R.W."/>
            <person name="Higgins S."/>
            <person name="Loffler F."/>
        </authorList>
    </citation>
    <scope>NUCLEOTIDE SEQUENCE</scope>
</reference>
<sequence>MGGNVQNVGMVSLLDQVQQIFHADSFHNPGGCRFEVVQKNVGNSRLSSQKMILRSGIVSQYSPKLRL</sequence>
<accession>A0A645HC60</accession>
<proteinExistence type="predicted"/>